<dbReference type="RefSeq" id="WP_184268510.1">
    <property type="nucleotide sequence ID" value="NZ_JACHKY010000002.1"/>
</dbReference>
<proteinExistence type="predicted"/>
<keyword evidence="2" id="KW-1185">Reference proteome</keyword>
<protein>
    <submittedName>
        <fullName evidence="1">Uncharacterized protein</fullName>
    </submittedName>
</protein>
<dbReference type="EMBL" id="JACHKY010000002">
    <property type="protein sequence ID" value="MBB4797719.1"/>
    <property type="molecule type" value="Genomic_DNA"/>
</dbReference>
<organism evidence="1 2">
    <name type="scientific">Brevundimonas bullata</name>
    <dbReference type="NCBI Taxonomy" id="13160"/>
    <lineage>
        <taxon>Bacteria</taxon>
        <taxon>Pseudomonadati</taxon>
        <taxon>Pseudomonadota</taxon>
        <taxon>Alphaproteobacteria</taxon>
        <taxon>Caulobacterales</taxon>
        <taxon>Caulobacteraceae</taxon>
        <taxon>Brevundimonas</taxon>
    </lineage>
</organism>
<dbReference type="AlphaFoldDB" id="A0A7W7N3U0"/>
<dbReference type="Proteomes" id="UP000539957">
    <property type="component" value="Unassembled WGS sequence"/>
</dbReference>
<reference evidence="1 2" key="1">
    <citation type="submission" date="2020-08" db="EMBL/GenBank/DDBJ databases">
        <title>Functional genomics of gut bacteria from endangered species of beetles.</title>
        <authorList>
            <person name="Carlos-Shanley C."/>
        </authorList>
    </citation>
    <scope>NUCLEOTIDE SEQUENCE [LARGE SCALE GENOMIC DNA]</scope>
    <source>
        <strain evidence="1 2">S00123</strain>
    </source>
</reference>
<comment type="caution">
    <text evidence="1">The sequence shown here is derived from an EMBL/GenBank/DDBJ whole genome shotgun (WGS) entry which is preliminary data.</text>
</comment>
<evidence type="ECO:0000313" key="2">
    <source>
        <dbReference type="Proteomes" id="UP000539957"/>
    </source>
</evidence>
<accession>A0A7W7N3U0</accession>
<evidence type="ECO:0000313" key="1">
    <source>
        <dbReference type="EMBL" id="MBB4797719.1"/>
    </source>
</evidence>
<name>A0A7W7N3U0_9CAUL</name>
<gene>
    <name evidence="1" type="ORF">HNP32_001443</name>
</gene>
<sequence length="154" mass="16533">MREAQVEAVRTLGELLRDDGVVFWSSPEARMTVSSPQGEILFQLVLSSMGTPALAALVRDERQEDPEACRKALWEMREIAAAAALQDSPMSDQEALHTLAAIAAWVQTEAPADGAACGAVIDLLVNLTVGVDIDALDDAQATTLFRRIEKSLAV</sequence>